<dbReference type="InterPro" id="IPR041682">
    <property type="entry name" value="AAA_14"/>
</dbReference>
<sequence length="486" mass="55729">MSFISQEKILKVLLGFNPWWNSGQIPRDFEKPVKRLAFYEAKKYFYHSEIRREVILSGPRRVGKTTIMYQMISDILKTSSSKQILYVSFDHPMLKLCDIGDILEVFENNISQGSEELFLFFDEIQYATDWDTWLKTLYDQHPTYKIMATGSASPVLATKMSESGVGRWTQIRIPTLSFYEYIDLIGANKPDLPKNIKPTQLGNLDEKTLTTIMISLQPLQKHFHQYLLIGGFPEVAKTQDISFAQKIIREDVVDKVIKRDIVSLFNIRNVSEFEKIFLYLCITSGNIVVAETIAKEIGVSRPTISNYLELLEHANLIYASKPFELKGKKVLKSKPKVYLADPAIRNAVLMLGEEVLTDPLEMGTIIETAVYKHIHTFFYHQHPSIGYFRDAKTQKEIDIIVSFPIGRILIEVKYRQNSTISENEAIVDWANDALTKGAIVVTRGDDDYGMTKHKTNTKIIRIPAFAFLYLLGHAEKEGYEQSQDNL</sequence>
<evidence type="ECO:0000313" key="4">
    <source>
        <dbReference type="Proteomes" id="UP000245998"/>
    </source>
</evidence>
<dbReference type="SUPFAM" id="SSF46785">
    <property type="entry name" value="Winged helix' DNA-binding domain"/>
    <property type="match status" value="1"/>
</dbReference>
<evidence type="ECO:0000259" key="2">
    <source>
        <dbReference type="Pfam" id="PF13635"/>
    </source>
</evidence>
<dbReference type="Gene3D" id="3.40.50.300">
    <property type="entry name" value="P-loop containing nucleotide triphosphate hydrolases"/>
    <property type="match status" value="1"/>
</dbReference>
<keyword evidence="4" id="KW-1185">Reference proteome</keyword>
<organism evidence="3 4">
    <name type="scientific">Pueribacillus theae</name>
    <dbReference type="NCBI Taxonomy" id="2171751"/>
    <lineage>
        <taxon>Bacteria</taxon>
        <taxon>Bacillati</taxon>
        <taxon>Bacillota</taxon>
        <taxon>Bacilli</taxon>
        <taxon>Bacillales</taxon>
        <taxon>Bacillaceae</taxon>
        <taxon>Pueribacillus</taxon>
    </lineage>
</organism>
<accession>A0A2U1JTX5</accession>
<feature type="domain" description="DUF4143" evidence="2">
    <location>
        <begin position="258"/>
        <end position="415"/>
    </location>
</feature>
<dbReference type="InterPro" id="IPR027417">
    <property type="entry name" value="P-loop_NTPase"/>
</dbReference>
<dbReference type="PANTHER" id="PTHR43566">
    <property type="entry name" value="CONSERVED PROTEIN"/>
    <property type="match status" value="1"/>
</dbReference>
<reference evidence="3 4" key="1">
    <citation type="submission" date="2018-04" db="EMBL/GenBank/DDBJ databases">
        <title>Camelliibacillus theae gen. nov., sp. nov., isolated from Pu'er tea.</title>
        <authorList>
            <person name="Niu L."/>
        </authorList>
    </citation>
    <scope>NUCLEOTIDE SEQUENCE [LARGE SCALE GENOMIC DNA]</scope>
    <source>
        <strain evidence="3 4">T8</strain>
    </source>
</reference>
<dbReference type="OrthoDB" id="9801684at2"/>
<dbReference type="RefSeq" id="WP_116555673.1">
    <property type="nucleotide sequence ID" value="NZ_QCZG01000037.1"/>
</dbReference>
<evidence type="ECO:0000259" key="1">
    <source>
        <dbReference type="Pfam" id="PF13173"/>
    </source>
</evidence>
<dbReference type="Proteomes" id="UP000245998">
    <property type="component" value="Unassembled WGS sequence"/>
</dbReference>
<dbReference type="EMBL" id="QCZG01000037">
    <property type="protein sequence ID" value="PWA08409.1"/>
    <property type="molecule type" value="Genomic_DNA"/>
</dbReference>
<evidence type="ECO:0000313" key="3">
    <source>
        <dbReference type="EMBL" id="PWA08409.1"/>
    </source>
</evidence>
<dbReference type="Pfam" id="PF13635">
    <property type="entry name" value="DUF4143"/>
    <property type="match status" value="1"/>
</dbReference>
<comment type="caution">
    <text evidence="3">The sequence shown here is derived from an EMBL/GenBank/DDBJ whole genome shotgun (WGS) entry which is preliminary data.</text>
</comment>
<protein>
    <submittedName>
        <fullName evidence="3">AAA family ATPase</fullName>
    </submittedName>
</protein>
<dbReference type="InterPro" id="IPR025420">
    <property type="entry name" value="DUF4143"/>
</dbReference>
<dbReference type="Pfam" id="PF13173">
    <property type="entry name" value="AAA_14"/>
    <property type="match status" value="1"/>
</dbReference>
<dbReference type="PANTHER" id="PTHR43566:SF1">
    <property type="entry name" value="AAA+ ATPASE DOMAIN-CONTAINING PROTEIN"/>
    <property type="match status" value="1"/>
</dbReference>
<dbReference type="SUPFAM" id="SSF52540">
    <property type="entry name" value="P-loop containing nucleoside triphosphate hydrolases"/>
    <property type="match status" value="1"/>
</dbReference>
<dbReference type="AlphaFoldDB" id="A0A2U1JTX5"/>
<proteinExistence type="predicted"/>
<feature type="domain" description="AAA" evidence="1">
    <location>
        <begin position="54"/>
        <end position="181"/>
    </location>
</feature>
<gene>
    <name evidence="3" type="ORF">DCC39_14775</name>
</gene>
<dbReference type="InterPro" id="IPR036390">
    <property type="entry name" value="WH_DNA-bd_sf"/>
</dbReference>
<name>A0A2U1JTX5_9BACI</name>